<keyword evidence="6 7" id="KW-0472">Membrane</keyword>
<feature type="transmembrane region" description="Helical" evidence="7">
    <location>
        <begin position="49"/>
        <end position="72"/>
    </location>
</feature>
<dbReference type="InterPro" id="IPR005524">
    <property type="entry name" value="DUF318"/>
</dbReference>
<evidence type="ECO:0000256" key="1">
    <source>
        <dbReference type="ARBA" id="ARBA00004651"/>
    </source>
</evidence>
<reference evidence="8 9" key="1">
    <citation type="submission" date="2016-05" db="EMBL/GenBank/DDBJ databases">
        <title>Paenibacillus oryzae. sp. nov., isolated from the rice root.</title>
        <authorList>
            <person name="Zhang J."/>
            <person name="Zhang X."/>
        </authorList>
    </citation>
    <scope>NUCLEOTIDE SEQUENCE [LARGE SCALE GENOMIC DNA]</scope>
    <source>
        <strain evidence="8 9">1DrF-4</strain>
    </source>
</reference>
<comment type="similarity">
    <text evidence="2">Belongs to the UPF0718 family.</text>
</comment>
<feature type="transmembrane region" description="Helical" evidence="7">
    <location>
        <begin position="313"/>
        <end position="333"/>
    </location>
</feature>
<evidence type="ECO:0000256" key="6">
    <source>
        <dbReference type="ARBA" id="ARBA00023136"/>
    </source>
</evidence>
<dbReference type="AlphaFoldDB" id="A0A1A5YFH9"/>
<feature type="transmembrane region" description="Helical" evidence="7">
    <location>
        <begin position="249"/>
        <end position="271"/>
    </location>
</feature>
<dbReference type="RefSeq" id="WP_068685000.1">
    <property type="nucleotide sequence ID" value="NZ_LYPA01000065.1"/>
</dbReference>
<dbReference type="GO" id="GO:0005886">
    <property type="term" value="C:plasma membrane"/>
    <property type="evidence" value="ECO:0007669"/>
    <property type="project" value="UniProtKB-SubCell"/>
</dbReference>
<feature type="transmembrane region" description="Helical" evidence="7">
    <location>
        <begin position="92"/>
        <end position="113"/>
    </location>
</feature>
<dbReference type="Pfam" id="PF03773">
    <property type="entry name" value="ArsP_1"/>
    <property type="match status" value="1"/>
</dbReference>
<evidence type="ECO:0000256" key="3">
    <source>
        <dbReference type="ARBA" id="ARBA00022475"/>
    </source>
</evidence>
<gene>
    <name evidence="8" type="ORF">A7K91_12860</name>
</gene>
<proteinExistence type="inferred from homology"/>
<dbReference type="OrthoDB" id="9810876at2"/>
<dbReference type="STRING" id="1844972.A7K91_12860"/>
<evidence type="ECO:0000256" key="2">
    <source>
        <dbReference type="ARBA" id="ARBA00006386"/>
    </source>
</evidence>
<feature type="transmembrane region" description="Helical" evidence="7">
    <location>
        <begin position="277"/>
        <end position="301"/>
    </location>
</feature>
<evidence type="ECO:0000313" key="8">
    <source>
        <dbReference type="EMBL" id="OBR64386.1"/>
    </source>
</evidence>
<organism evidence="8 9">
    <name type="scientific">Paenibacillus oryzae</name>
    <dbReference type="NCBI Taxonomy" id="1844972"/>
    <lineage>
        <taxon>Bacteria</taxon>
        <taxon>Bacillati</taxon>
        <taxon>Bacillota</taxon>
        <taxon>Bacilli</taxon>
        <taxon>Bacillales</taxon>
        <taxon>Paenibacillaceae</taxon>
        <taxon>Paenibacillus</taxon>
    </lineage>
</organism>
<feature type="transmembrane region" description="Helical" evidence="7">
    <location>
        <begin position="6"/>
        <end position="28"/>
    </location>
</feature>
<sequence length="362" mass="39016">MQQKLLLRLGIPTLAAGCLMMAALILTSGSLPGALLRLTEPANLQSFKILFISIILEAFPFILLGVIFSALLQAFVTDETIKKWTPKNPVAGVLFGGLLGIAFPLCECGMIPVVRRLIAKGMPAYIGIVYLLAGPIVNPVVFASTYSAFRLSPGIAYSRMAVAFTVAVIIGLILSKWMKKSPLKHNESLVAHSPGHPGSRTRHIHEENGAGSSRSHVHSVQTAAKGRWRSKLTSVLSHSSDEFFEMGKYLIFGALLTAIIQTAVDRSALALFSDQPILSYMFMMGFAFILSICSTSDAFIAASFSSLFQPGPLISFLVFGAMIDFKNTLMLLTTFKLKIVLLLIALTSVLTMAAAAIAEAFI</sequence>
<keyword evidence="4 7" id="KW-0812">Transmembrane</keyword>
<dbReference type="InterPro" id="IPR052923">
    <property type="entry name" value="UPF0718"/>
</dbReference>
<feature type="transmembrane region" description="Helical" evidence="7">
    <location>
        <begin position="339"/>
        <end position="361"/>
    </location>
</feature>
<comment type="subcellular location">
    <subcellularLocation>
        <location evidence="1">Cell membrane</location>
        <topology evidence="1">Multi-pass membrane protein</topology>
    </subcellularLocation>
</comment>
<feature type="transmembrane region" description="Helical" evidence="7">
    <location>
        <begin position="155"/>
        <end position="174"/>
    </location>
</feature>
<keyword evidence="5 7" id="KW-1133">Transmembrane helix</keyword>
<evidence type="ECO:0000256" key="5">
    <source>
        <dbReference type="ARBA" id="ARBA00022989"/>
    </source>
</evidence>
<keyword evidence="3" id="KW-1003">Cell membrane</keyword>
<dbReference type="PANTHER" id="PTHR34184">
    <property type="entry name" value="UPF0718 PROTEIN YCGR"/>
    <property type="match status" value="1"/>
</dbReference>
<dbReference type="Proteomes" id="UP000092024">
    <property type="component" value="Unassembled WGS sequence"/>
</dbReference>
<name>A0A1A5YFH9_9BACL</name>
<protein>
    <submittedName>
        <fullName evidence="8">Permease</fullName>
    </submittedName>
</protein>
<comment type="caution">
    <text evidence="8">The sequence shown here is derived from an EMBL/GenBank/DDBJ whole genome shotgun (WGS) entry which is preliminary data.</text>
</comment>
<evidence type="ECO:0000256" key="4">
    <source>
        <dbReference type="ARBA" id="ARBA00022692"/>
    </source>
</evidence>
<feature type="transmembrane region" description="Helical" evidence="7">
    <location>
        <begin position="125"/>
        <end position="149"/>
    </location>
</feature>
<dbReference type="EMBL" id="LYPA01000065">
    <property type="protein sequence ID" value="OBR64386.1"/>
    <property type="molecule type" value="Genomic_DNA"/>
</dbReference>
<dbReference type="PANTHER" id="PTHR34184:SF4">
    <property type="entry name" value="UPF0718 PROTEIN YCGR"/>
    <property type="match status" value="1"/>
</dbReference>
<evidence type="ECO:0000256" key="7">
    <source>
        <dbReference type="SAM" id="Phobius"/>
    </source>
</evidence>
<keyword evidence="9" id="KW-1185">Reference proteome</keyword>
<accession>A0A1A5YFH9</accession>
<evidence type="ECO:0000313" key="9">
    <source>
        <dbReference type="Proteomes" id="UP000092024"/>
    </source>
</evidence>